<dbReference type="AlphaFoldDB" id="A0AAV3R2D4"/>
<protein>
    <recommendedName>
        <fullName evidence="2">Retrovirus-related Pol polyprotein from transposon TNT 1-94-like beta-barrel domain-containing protein</fullName>
    </recommendedName>
</protein>
<feature type="region of interest" description="Disordered" evidence="1">
    <location>
        <begin position="15"/>
        <end position="34"/>
    </location>
</feature>
<dbReference type="InterPro" id="IPR054722">
    <property type="entry name" value="PolX-like_BBD"/>
</dbReference>
<dbReference type="Pfam" id="PF22936">
    <property type="entry name" value="Pol_BBD"/>
    <property type="match status" value="1"/>
</dbReference>
<gene>
    <name evidence="3" type="ORF">LIER_40767</name>
</gene>
<keyword evidence="4" id="KW-1185">Reference proteome</keyword>
<proteinExistence type="predicted"/>
<evidence type="ECO:0000259" key="2">
    <source>
        <dbReference type="Pfam" id="PF22936"/>
    </source>
</evidence>
<organism evidence="3 4">
    <name type="scientific">Lithospermum erythrorhizon</name>
    <name type="common">Purple gromwell</name>
    <name type="synonym">Lithospermum officinale var. erythrorhizon</name>
    <dbReference type="NCBI Taxonomy" id="34254"/>
    <lineage>
        <taxon>Eukaryota</taxon>
        <taxon>Viridiplantae</taxon>
        <taxon>Streptophyta</taxon>
        <taxon>Embryophyta</taxon>
        <taxon>Tracheophyta</taxon>
        <taxon>Spermatophyta</taxon>
        <taxon>Magnoliopsida</taxon>
        <taxon>eudicotyledons</taxon>
        <taxon>Gunneridae</taxon>
        <taxon>Pentapetalae</taxon>
        <taxon>asterids</taxon>
        <taxon>lamiids</taxon>
        <taxon>Boraginales</taxon>
        <taxon>Boraginaceae</taxon>
        <taxon>Boraginoideae</taxon>
        <taxon>Lithospermeae</taxon>
        <taxon>Lithospermum</taxon>
    </lineage>
</organism>
<name>A0AAV3R2D4_LITER</name>
<evidence type="ECO:0000313" key="4">
    <source>
        <dbReference type="Proteomes" id="UP001454036"/>
    </source>
</evidence>
<feature type="domain" description="Retrovirus-related Pol polyprotein from transposon TNT 1-94-like beta-barrel" evidence="2">
    <location>
        <begin position="83"/>
        <end position="132"/>
    </location>
</feature>
<dbReference type="Proteomes" id="UP001454036">
    <property type="component" value="Unassembled WGS sequence"/>
</dbReference>
<evidence type="ECO:0000256" key="1">
    <source>
        <dbReference type="SAM" id="MobiDB-lite"/>
    </source>
</evidence>
<evidence type="ECO:0000313" key="3">
    <source>
        <dbReference type="EMBL" id="GAA0169471.1"/>
    </source>
</evidence>
<reference evidence="3 4" key="1">
    <citation type="submission" date="2024-01" db="EMBL/GenBank/DDBJ databases">
        <title>The complete chloroplast genome sequence of Lithospermum erythrorhizon: insights into the phylogenetic relationship among Boraginaceae species and the maternal lineages of purple gromwells.</title>
        <authorList>
            <person name="Okada T."/>
            <person name="Watanabe K."/>
        </authorList>
    </citation>
    <scope>NUCLEOTIDE SEQUENCE [LARGE SCALE GENOMIC DNA]</scope>
</reference>
<accession>A0AAV3R2D4</accession>
<dbReference type="EMBL" id="BAABME010024097">
    <property type="protein sequence ID" value="GAA0169471.1"/>
    <property type="molecule type" value="Genomic_DNA"/>
</dbReference>
<comment type="caution">
    <text evidence="3">The sequence shown here is derived from an EMBL/GenBank/DDBJ whole genome shotgun (WGS) entry which is preliminary data.</text>
</comment>
<sequence>MTIDELQSTLFTHDQKLNKPGNTEEEQVLKVEQSSYGRRREKLYPKGEDEELLLMAHTAEDEQEMMVMANTDEVQKAGKNGVWFINSGCSNHMCKDLEMFTTLDHKFTHSVKLRNNSKMQVSGKGSVKLELRD</sequence>